<evidence type="ECO:0000256" key="1">
    <source>
        <dbReference type="SAM" id="Phobius"/>
    </source>
</evidence>
<dbReference type="Proteomes" id="UP001176961">
    <property type="component" value="Unassembled WGS sequence"/>
</dbReference>
<reference evidence="2" key="1">
    <citation type="submission" date="2023-07" db="EMBL/GenBank/DDBJ databases">
        <authorList>
            <consortium name="CYATHOMIX"/>
        </authorList>
    </citation>
    <scope>NUCLEOTIDE SEQUENCE</scope>
    <source>
        <strain evidence="2">N/A</strain>
    </source>
</reference>
<feature type="transmembrane region" description="Helical" evidence="1">
    <location>
        <begin position="211"/>
        <end position="233"/>
    </location>
</feature>
<comment type="caution">
    <text evidence="2">The sequence shown here is derived from an EMBL/GenBank/DDBJ whole genome shotgun (WGS) entry which is preliminary data.</text>
</comment>
<evidence type="ECO:0000313" key="3">
    <source>
        <dbReference type="Proteomes" id="UP001176961"/>
    </source>
</evidence>
<dbReference type="PANTHER" id="PTHR31193:SF1">
    <property type="entry name" value="TRANSMEMBRANE PROTEIN 268"/>
    <property type="match status" value="1"/>
</dbReference>
<keyword evidence="1" id="KW-1133">Transmembrane helix</keyword>
<keyword evidence="3" id="KW-1185">Reference proteome</keyword>
<evidence type="ECO:0000313" key="2">
    <source>
        <dbReference type="EMBL" id="CAJ0608834.1"/>
    </source>
</evidence>
<feature type="transmembrane region" description="Helical" evidence="1">
    <location>
        <begin position="239"/>
        <end position="262"/>
    </location>
</feature>
<dbReference type="EMBL" id="CATQJL010000326">
    <property type="protein sequence ID" value="CAJ0608834.1"/>
    <property type="molecule type" value="Genomic_DNA"/>
</dbReference>
<dbReference type="Pfam" id="PF14800">
    <property type="entry name" value="DUF4481"/>
    <property type="match status" value="1"/>
</dbReference>
<dbReference type="PANTHER" id="PTHR31193">
    <property type="entry name" value="TRANSMEMBRANE PROTEIN C9ORF91"/>
    <property type="match status" value="1"/>
</dbReference>
<proteinExistence type="predicted"/>
<keyword evidence="1" id="KW-0472">Membrane</keyword>
<organism evidence="2 3">
    <name type="scientific">Cylicocyclus nassatus</name>
    <name type="common">Nematode worm</name>
    <dbReference type="NCBI Taxonomy" id="53992"/>
    <lineage>
        <taxon>Eukaryota</taxon>
        <taxon>Metazoa</taxon>
        <taxon>Ecdysozoa</taxon>
        <taxon>Nematoda</taxon>
        <taxon>Chromadorea</taxon>
        <taxon>Rhabditida</taxon>
        <taxon>Rhabditina</taxon>
        <taxon>Rhabditomorpha</taxon>
        <taxon>Strongyloidea</taxon>
        <taxon>Strongylidae</taxon>
        <taxon>Cylicocyclus</taxon>
    </lineage>
</organism>
<gene>
    <name evidence="2" type="ORF">CYNAS_LOCUS20817</name>
</gene>
<accession>A0AA36HEY4</accession>
<dbReference type="InterPro" id="IPR028054">
    <property type="entry name" value="DUF4481"/>
</dbReference>
<name>A0AA36HEY4_CYLNA</name>
<keyword evidence="1" id="KW-0812">Transmembrane</keyword>
<sequence length="456" mass="50681">MLFGLSLHISTGPQCLASVFSSSFLKAMDPLSAEHANGRPASWVGFDEISMTSPIAGPPADPVARAGSVEPYDGRNSVATEERLELEDNERAVVTPLPTKEVIADPSSLGQAPVVDASQEYHDKRSVIMTRDVDPIRGILTPGGIHLVNSKIVATIYPENTMCSWVIPPRYDPYSVPSILAAEGLTMSAEDYVTAMELITNDYRFRSFSSLYSRLVAFWMTLSIVILLIVLFANSEGGILVMSFCLFWCVMLFAGIIACAVIRKQIRIGLRHCVQSANKVLIKSNMIAGVEDKGQLSCHKVVIHMMWFRIEDCLPDIERLIRIEASGGAVLFGGGAHTAPAKEMTKKEIEEKARHLILKYSQDYVKDSARYRLVFPNRPALGVSDYTPKHCPKQLCLCQYIDKNHFNRPQKKCLHHAILKNDLKLLTYFALLPQSITGSFLSRRCIMQVLTDTSEK</sequence>
<protein>
    <submittedName>
        <fullName evidence="2">Uncharacterized protein</fullName>
    </submittedName>
</protein>
<dbReference type="AlphaFoldDB" id="A0AA36HEY4"/>